<dbReference type="eggNOG" id="COG0079">
    <property type="taxonomic scope" value="Bacteria"/>
</dbReference>
<dbReference type="Gene3D" id="3.40.640.10">
    <property type="entry name" value="Type I PLP-dependent aspartate aminotransferase-like (Major domain)"/>
    <property type="match status" value="1"/>
</dbReference>
<dbReference type="EC" id="2.6.1.57" evidence="7"/>
<evidence type="ECO:0000256" key="4">
    <source>
        <dbReference type="ARBA" id="ARBA00022898"/>
    </source>
</evidence>
<dbReference type="STRING" id="1122180.Lokhon_02689"/>
<dbReference type="InterPro" id="IPR004839">
    <property type="entry name" value="Aminotransferase_I/II_large"/>
</dbReference>
<dbReference type="InterPro" id="IPR015424">
    <property type="entry name" value="PyrdxlP-dep_Trfase"/>
</dbReference>
<evidence type="ECO:0000256" key="2">
    <source>
        <dbReference type="ARBA" id="ARBA00022576"/>
    </source>
</evidence>
<dbReference type="EC" id="2.6.1.9" evidence="7"/>
<dbReference type="PATRIC" id="fig|1122180.6.peg.2672"/>
<reference evidence="7 8" key="1">
    <citation type="submission" date="2013-03" db="EMBL/GenBank/DDBJ databases">
        <authorList>
            <person name="Fiebig A."/>
            <person name="Goeker M."/>
            <person name="Klenk H.-P.P."/>
        </authorList>
    </citation>
    <scope>NUCLEOTIDE SEQUENCE [LARGE SCALE GENOMIC DNA]</scope>
    <source>
        <strain evidence="7 8">DSM 17492</strain>
    </source>
</reference>
<evidence type="ECO:0000256" key="1">
    <source>
        <dbReference type="ARBA" id="ARBA00007970"/>
    </source>
</evidence>
<evidence type="ECO:0000313" key="7">
    <source>
        <dbReference type="EMBL" id="EYD71044.1"/>
    </source>
</evidence>
<keyword evidence="2 7" id="KW-0032">Aminotransferase</keyword>
<evidence type="ECO:0000256" key="5">
    <source>
        <dbReference type="ARBA" id="ARBA00029440"/>
    </source>
</evidence>
<name>A0A017HBA8_9RHOB</name>
<dbReference type="Pfam" id="PF00155">
    <property type="entry name" value="Aminotran_1_2"/>
    <property type="match status" value="1"/>
</dbReference>
<comment type="pathway">
    <text evidence="5">Amino-acid biosynthesis.</text>
</comment>
<keyword evidence="4" id="KW-0663">Pyridoxal phosphate</keyword>
<dbReference type="CDD" id="cd00609">
    <property type="entry name" value="AAT_like"/>
    <property type="match status" value="1"/>
</dbReference>
<dbReference type="Proteomes" id="UP000025047">
    <property type="component" value="Unassembled WGS sequence"/>
</dbReference>
<dbReference type="NCBIfam" id="NF006014">
    <property type="entry name" value="PRK08153.1"/>
    <property type="match status" value="1"/>
</dbReference>
<feature type="domain" description="Aminotransferase class I/classII large" evidence="6">
    <location>
        <begin position="49"/>
        <end position="371"/>
    </location>
</feature>
<comment type="caution">
    <text evidence="7">The sequence shown here is derived from an EMBL/GenBank/DDBJ whole genome shotgun (WGS) entry which is preliminary data.</text>
</comment>
<keyword evidence="3 7" id="KW-0808">Transferase</keyword>
<gene>
    <name evidence="7" type="ORF">Lokhon_02689</name>
</gene>
<accession>A0A017HBA8</accession>
<dbReference type="InterPro" id="IPR015421">
    <property type="entry name" value="PyrdxlP-dep_Trfase_major"/>
</dbReference>
<dbReference type="PANTHER" id="PTHR43643">
    <property type="entry name" value="HISTIDINOL-PHOSPHATE AMINOTRANSFERASE 2"/>
    <property type="match status" value="1"/>
</dbReference>
<dbReference type="HOGENOM" id="CLU_017584_3_3_5"/>
<protein>
    <submittedName>
        <fullName evidence="7">Histidinol-phosphate aminotransferase</fullName>
        <ecNumber evidence="7">2.6.1.57</ecNumber>
        <ecNumber evidence="7">2.6.1.9</ecNumber>
    </submittedName>
</protein>
<dbReference type="GO" id="GO:0004400">
    <property type="term" value="F:histidinol-phosphate transaminase activity"/>
    <property type="evidence" value="ECO:0007669"/>
    <property type="project" value="UniProtKB-EC"/>
</dbReference>
<evidence type="ECO:0000256" key="3">
    <source>
        <dbReference type="ARBA" id="ARBA00022679"/>
    </source>
</evidence>
<evidence type="ECO:0000259" key="6">
    <source>
        <dbReference type="Pfam" id="PF00155"/>
    </source>
</evidence>
<comment type="similarity">
    <text evidence="1">Belongs to the class-II pyridoxal-phosphate-dependent aminotransferase family. Histidinol-phosphate aminotransferase subfamily.</text>
</comment>
<dbReference type="EMBL" id="APGJ01000007">
    <property type="protein sequence ID" value="EYD71044.1"/>
    <property type="molecule type" value="Genomic_DNA"/>
</dbReference>
<dbReference type="GO" id="GO:0030170">
    <property type="term" value="F:pyridoxal phosphate binding"/>
    <property type="evidence" value="ECO:0007669"/>
    <property type="project" value="InterPro"/>
</dbReference>
<dbReference type="Gene3D" id="3.90.1150.10">
    <property type="entry name" value="Aspartate Aminotransferase, domain 1"/>
    <property type="match status" value="1"/>
</dbReference>
<proteinExistence type="inferred from homology"/>
<dbReference type="SUPFAM" id="SSF53383">
    <property type="entry name" value="PLP-dependent transferases"/>
    <property type="match status" value="1"/>
</dbReference>
<dbReference type="AlphaFoldDB" id="A0A017HBA8"/>
<dbReference type="PANTHER" id="PTHR43643:SF3">
    <property type="entry name" value="HISTIDINOL-PHOSPHATE AMINOTRANSFERASE"/>
    <property type="match status" value="1"/>
</dbReference>
<dbReference type="InterPro" id="IPR015422">
    <property type="entry name" value="PyrdxlP-dep_Trfase_small"/>
</dbReference>
<evidence type="ECO:0000313" key="8">
    <source>
        <dbReference type="Proteomes" id="UP000025047"/>
    </source>
</evidence>
<keyword evidence="8" id="KW-1185">Reference proteome</keyword>
<sequence length="382" mass="40364">MSLLRPRGILLRMTDPRLTPLAASLPDTVPFIGPETQERAMGRPFRARLGANENPFGPSPRAIEAMRAAAAQAWMYGDPESHELRQAIAAHHGVKPAHIRVGEGIDGLLGLLVRLTIGAGDWAITSLGGYPTFEFHVTGFGGRIEQVPYDGDRVDAAGLMDRATALGAKLVYIANPDNPMGGVHGADTIREMIDNLPAGALLVLDEAYVEFAPDGTAPEIDPTDDRVIRFRTFSKAHGLAGARVGYAIGSAPLIAAFDRVRNHFGLTRMAQAGALAALKDRDWLAQGLEHVASARARIAAIAHENGLAPLPSATNFVAIDCGGDGGLARRVMTGLAARGVFVRMPGVAPLDRCIRVSAGTEADLDAFAQALPEALEEARAAT</sequence>
<dbReference type="InterPro" id="IPR050106">
    <property type="entry name" value="HistidinolP_aminotransfase"/>
</dbReference>
<organism evidence="7 8">
    <name type="scientific">Limimaricola hongkongensis DSM 17492</name>
    <dbReference type="NCBI Taxonomy" id="1122180"/>
    <lineage>
        <taxon>Bacteria</taxon>
        <taxon>Pseudomonadati</taxon>
        <taxon>Pseudomonadota</taxon>
        <taxon>Alphaproteobacteria</taxon>
        <taxon>Rhodobacterales</taxon>
        <taxon>Paracoccaceae</taxon>
        <taxon>Limimaricola</taxon>
    </lineage>
</organism>